<gene>
    <name evidence="2" type="ORF">LSH36_188g00031</name>
</gene>
<feature type="compositionally biased region" description="Low complexity" evidence="1">
    <location>
        <begin position="55"/>
        <end position="70"/>
    </location>
</feature>
<reference evidence="2" key="1">
    <citation type="journal article" date="2023" name="Mol. Biol. Evol.">
        <title>Third-Generation Sequencing Reveals the Adaptive Role of the Epigenome in Three Deep-Sea Polychaetes.</title>
        <authorList>
            <person name="Perez M."/>
            <person name="Aroh O."/>
            <person name="Sun Y."/>
            <person name="Lan Y."/>
            <person name="Juniper S.K."/>
            <person name="Young C.R."/>
            <person name="Angers B."/>
            <person name="Qian P.Y."/>
        </authorList>
    </citation>
    <scope>NUCLEOTIDE SEQUENCE</scope>
    <source>
        <strain evidence="2">P08H-3</strain>
    </source>
</reference>
<evidence type="ECO:0000313" key="3">
    <source>
        <dbReference type="Proteomes" id="UP001208570"/>
    </source>
</evidence>
<evidence type="ECO:0000313" key="2">
    <source>
        <dbReference type="EMBL" id="KAK2157579.1"/>
    </source>
</evidence>
<evidence type="ECO:0000256" key="1">
    <source>
        <dbReference type="SAM" id="MobiDB-lite"/>
    </source>
</evidence>
<protein>
    <submittedName>
        <fullName evidence="2">Uncharacterized protein</fullName>
    </submittedName>
</protein>
<dbReference type="AlphaFoldDB" id="A0AAD9JQI8"/>
<organism evidence="2 3">
    <name type="scientific">Paralvinella palmiformis</name>
    <dbReference type="NCBI Taxonomy" id="53620"/>
    <lineage>
        <taxon>Eukaryota</taxon>
        <taxon>Metazoa</taxon>
        <taxon>Spiralia</taxon>
        <taxon>Lophotrochozoa</taxon>
        <taxon>Annelida</taxon>
        <taxon>Polychaeta</taxon>
        <taxon>Sedentaria</taxon>
        <taxon>Canalipalpata</taxon>
        <taxon>Terebellida</taxon>
        <taxon>Terebelliformia</taxon>
        <taxon>Alvinellidae</taxon>
        <taxon>Paralvinella</taxon>
    </lineage>
</organism>
<feature type="region of interest" description="Disordered" evidence="1">
    <location>
        <begin position="1"/>
        <end position="29"/>
    </location>
</feature>
<sequence>MTVIEKSAKKRKPPTLRSPYSMEEGEKKRRKLLDTATADVAKILVELSQDSTENSRPSTSSACSASIDTS</sequence>
<accession>A0AAD9JQI8</accession>
<feature type="region of interest" description="Disordered" evidence="1">
    <location>
        <begin position="48"/>
        <end position="70"/>
    </location>
</feature>
<proteinExistence type="predicted"/>
<name>A0AAD9JQI8_9ANNE</name>
<keyword evidence="3" id="KW-1185">Reference proteome</keyword>
<dbReference type="EMBL" id="JAODUP010000188">
    <property type="protein sequence ID" value="KAK2157579.1"/>
    <property type="molecule type" value="Genomic_DNA"/>
</dbReference>
<comment type="caution">
    <text evidence="2">The sequence shown here is derived from an EMBL/GenBank/DDBJ whole genome shotgun (WGS) entry which is preliminary data.</text>
</comment>
<dbReference type="Proteomes" id="UP001208570">
    <property type="component" value="Unassembled WGS sequence"/>
</dbReference>